<dbReference type="AlphaFoldDB" id="A0A7H1N450"/>
<dbReference type="Proteomes" id="UP000516369">
    <property type="component" value="Chromosome"/>
</dbReference>
<dbReference type="HAMAP" id="MF_00801">
    <property type="entry name" value="Endonuclease_5"/>
    <property type="match status" value="1"/>
</dbReference>
<evidence type="ECO:0000313" key="8">
    <source>
        <dbReference type="Proteomes" id="UP000516369"/>
    </source>
</evidence>
<feature type="binding site" evidence="6">
    <location>
        <position position="43"/>
    </location>
    <ligand>
        <name>Mg(2+)</name>
        <dbReference type="ChEBI" id="CHEBI:18420"/>
    </ligand>
</feature>
<accession>A0A7H1N450</accession>
<evidence type="ECO:0000256" key="5">
    <source>
        <dbReference type="ARBA" id="ARBA00022801"/>
    </source>
</evidence>
<sequence length="221" mass="23963">MLASPLHSWALTPREAIRLQAELASRVAATDRLGTIRTLAGVDVAYGRRGGPAQAVVVVLSFPDLVLLEQVRVTRPATFPYVPGLLSFREAPAVLEAFERLRIRPDLILVDGQGVAHPRRFGIASHLGLWLDLPAIGVAKSRLCGTFAEPGPERGDWTPLRDGEDVIGVVLRSRRNTRPLFISIGHRVSLATAVGVVLASGRGTRLPEPTRMADRLSKQAH</sequence>
<dbReference type="CDD" id="cd06559">
    <property type="entry name" value="Endonuclease_V"/>
    <property type="match status" value="1"/>
</dbReference>
<dbReference type="GO" id="GO:0000287">
    <property type="term" value="F:magnesium ion binding"/>
    <property type="evidence" value="ECO:0007669"/>
    <property type="project" value="UniProtKB-UniRule"/>
</dbReference>
<comment type="function">
    <text evidence="6">DNA repair enzyme involved in the repair of deaminated bases. Selectively cleaves double-stranded DNA at the second phosphodiester bond 3' to a deoxyinosine leaving behind the intact lesion on the nicked DNA.</text>
</comment>
<organism evidence="7 8">
    <name type="scientific">Defluviicoccus vanus</name>
    <dbReference type="NCBI Taxonomy" id="111831"/>
    <lineage>
        <taxon>Bacteria</taxon>
        <taxon>Pseudomonadati</taxon>
        <taxon>Pseudomonadota</taxon>
        <taxon>Alphaproteobacteria</taxon>
        <taxon>Rhodospirillales</taxon>
        <taxon>Rhodospirillaceae</taxon>
        <taxon>Defluviicoccus</taxon>
    </lineage>
</organism>
<comment type="similarity">
    <text evidence="6">Belongs to the endonuclease V family.</text>
</comment>
<dbReference type="GO" id="GO:0006281">
    <property type="term" value="P:DNA repair"/>
    <property type="evidence" value="ECO:0007669"/>
    <property type="project" value="UniProtKB-UniRule"/>
</dbReference>
<dbReference type="PANTHER" id="PTHR28511:SF1">
    <property type="entry name" value="ENDONUCLEASE V"/>
    <property type="match status" value="1"/>
</dbReference>
<dbReference type="Gene3D" id="3.30.2170.10">
    <property type="entry name" value="archaeoglobus fulgidus dsm 4304 superfamily"/>
    <property type="match status" value="1"/>
</dbReference>
<gene>
    <name evidence="6 7" type="primary">nfi</name>
    <name evidence="7" type="ORF">HQ394_15555</name>
</gene>
<keyword evidence="4 6" id="KW-0255">Endonuclease</keyword>
<evidence type="ECO:0000256" key="6">
    <source>
        <dbReference type="HAMAP-Rule" id="MF_00801"/>
    </source>
</evidence>
<keyword evidence="8" id="KW-1185">Reference proteome</keyword>
<keyword evidence="6" id="KW-0479">Metal-binding</keyword>
<dbReference type="GO" id="GO:0016891">
    <property type="term" value="F:RNA endonuclease activity producing 5'-phosphomonoesters, hydrolytic mechanism"/>
    <property type="evidence" value="ECO:0007669"/>
    <property type="project" value="TreeGrafter"/>
</dbReference>
<evidence type="ECO:0000256" key="3">
    <source>
        <dbReference type="ARBA" id="ARBA00022722"/>
    </source>
</evidence>
<dbReference type="NCBIfam" id="NF008629">
    <property type="entry name" value="PRK11617.1"/>
    <property type="match status" value="1"/>
</dbReference>
<dbReference type="GO" id="GO:0005737">
    <property type="term" value="C:cytoplasm"/>
    <property type="evidence" value="ECO:0007669"/>
    <property type="project" value="UniProtKB-SubCell"/>
</dbReference>
<protein>
    <recommendedName>
        <fullName evidence="6">Endonuclease V</fullName>
        <ecNumber evidence="6">3.1.21.7</ecNumber>
    </recommendedName>
    <alternativeName>
        <fullName evidence="6">Deoxyinosine 3'endonuclease</fullName>
    </alternativeName>
    <alternativeName>
        <fullName evidence="6">Deoxyribonuclease V</fullName>
        <shortName evidence="6">DNase V</shortName>
    </alternativeName>
</protein>
<feature type="site" description="Interaction with target DNA" evidence="6">
    <location>
        <position position="81"/>
    </location>
</feature>
<keyword evidence="6" id="KW-0234">DNA repair</keyword>
<dbReference type="GO" id="GO:0003727">
    <property type="term" value="F:single-stranded RNA binding"/>
    <property type="evidence" value="ECO:0007669"/>
    <property type="project" value="TreeGrafter"/>
</dbReference>
<evidence type="ECO:0000256" key="2">
    <source>
        <dbReference type="ARBA" id="ARBA00022490"/>
    </source>
</evidence>
<keyword evidence="2 6" id="KW-0963">Cytoplasm</keyword>
<dbReference type="KEGG" id="dvn:HQ394_15555"/>
<evidence type="ECO:0000313" key="7">
    <source>
        <dbReference type="EMBL" id="QNT70486.1"/>
    </source>
</evidence>
<keyword evidence="6" id="KW-0460">Magnesium</keyword>
<comment type="cofactor">
    <cofactor evidence="6">
        <name>Mg(2+)</name>
        <dbReference type="ChEBI" id="CHEBI:18420"/>
    </cofactor>
</comment>
<keyword evidence="6" id="KW-0227">DNA damage</keyword>
<dbReference type="EMBL" id="CP053923">
    <property type="protein sequence ID" value="QNT70486.1"/>
    <property type="molecule type" value="Genomic_DNA"/>
</dbReference>
<dbReference type="GO" id="GO:0043737">
    <property type="term" value="F:deoxyribonuclease V activity"/>
    <property type="evidence" value="ECO:0007669"/>
    <property type="project" value="UniProtKB-UniRule"/>
</dbReference>
<proteinExistence type="inferred from homology"/>
<comment type="subcellular location">
    <subcellularLocation>
        <location evidence="1 6">Cytoplasm</location>
    </subcellularLocation>
</comment>
<feature type="binding site" evidence="6">
    <location>
        <position position="111"/>
    </location>
    <ligand>
        <name>Mg(2+)</name>
        <dbReference type="ChEBI" id="CHEBI:18420"/>
    </ligand>
</feature>
<keyword evidence="3 6" id="KW-0540">Nuclease</keyword>
<evidence type="ECO:0000256" key="1">
    <source>
        <dbReference type="ARBA" id="ARBA00004496"/>
    </source>
</evidence>
<reference evidence="7 8" key="1">
    <citation type="submission" date="2020-05" db="EMBL/GenBank/DDBJ databases">
        <title>Complete closed genome sequence of Defluviicoccus vanus.</title>
        <authorList>
            <person name="Bessarab I."/>
            <person name="Arumugam K."/>
            <person name="Maszenan A.M."/>
            <person name="Seviour R.J."/>
            <person name="Williams R.B."/>
        </authorList>
    </citation>
    <scope>NUCLEOTIDE SEQUENCE [LARGE SCALE GENOMIC DNA]</scope>
    <source>
        <strain evidence="7 8">Ben 114</strain>
    </source>
</reference>
<comment type="catalytic activity">
    <reaction evidence="6">
        <text>Endonucleolytic cleavage at apurinic or apyrimidinic sites to products with a 5'-phosphate.</text>
        <dbReference type="EC" id="3.1.21.7"/>
    </reaction>
</comment>
<dbReference type="Pfam" id="PF04493">
    <property type="entry name" value="Endonuclease_5"/>
    <property type="match status" value="1"/>
</dbReference>
<evidence type="ECO:0000256" key="4">
    <source>
        <dbReference type="ARBA" id="ARBA00022759"/>
    </source>
</evidence>
<dbReference type="EC" id="3.1.21.7" evidence="6"/>
<keyword evidence="5 6" id="KW-0378">Hydrolase</keyword>
<dbReference type="RefSeq" id="WP_190260964.1">
    <property type="nucleotide sequence ID" value="NZ_CP053923.1"/>
</dbReference>
<dbReference type="PANTHER" id="PTHR28511">
    <property type="entry name" value="ENDONUCLEASE V"/>
    <property type="match status" value="1"/>
</dbReference>
<name>A0A7H1N450_9PROT</name>
<dbReference type="InterPro" id="IPR007581">
    <property type="entry name" value="Endonuclease-V"/>
</dbReference>